<name>A0A942U9H8_9BACI</name>
<evidence type="ECO:0000313" key="2">
    <source>
        <dbReference type="Proteomes" id="UP000679749"/>
    </source>
</evidence>
<protein>
    <submittedName>
        <fullName evidence="1">Acyl-CoA/acyl-ACP dehydrogenase</fullName>
    </submittedName>
</protein>
<gene>
    <name evidence="1" type="ORF">KHA99_21820</name>
</gene>
<dbReference type="EMBL" id="JAGYPF010000004">
    <property type="protein sequence ID" value="MBS4215087.1"/>
    <property type="molecule type" value="Genomic_DNA"/>
</dbReference>
<dbReference type="AlphaFoldDB" id="A0A942U9H8"/>
<keyword evidence="2" id="KW-1185">Reference proteome</keyword>
<accession>A0A942U9H8</accession>
<dbReference type="InterPro" id="IPR009100">
    <property type="entry name" value="AcylCoA_DH/oxidase_NM_dom_sf"/>
</dbReference>
<dbReference type="RefSeq" id="WP_213119574.1">
    <property type="nucleotide sequence ID" value="NZ_JAGYPF010000004.1"/>
</dbReference>
<dbReference type="InterPro" id="IPR046373">
    <property type="entry name" value="Acyl-CoA_Oxase/DH_mid-dom_sf"/>
</dbReference>
<dbReference type="PANTHER" id="PTHR43884:SF12">
    <property type="entry name" value="ISOVALERYL-COA DEHYDROGENASE, MITOCHONDRIAL-RELATED"/>
    <property type="match status" value="1"/>
</dbReference>
<comment type="caution">
    <text evidence="1">The sequence shown here is derived from an EMBL/GenBank/DDBJ whole genome shotgun (WGS) entry which is preliminary data.</text>
</comment>
<dbReference type="Gene3D" id="2.40.110.10">
    <property type="entry name" value="Butyryl-CoA Dehydrogenase, subunit A, domain 2"/>
    <property type="match status" value="1"/>
</dbReference>
<dbReference type="GO" id="GO:0003995">
    <property type="term" value="F:acyl-CoA dehydrogenase activity"/>
    <property type="evidence" value="ECO:0007669"/>
    <property type="project" value="TreeGrafter"/>
</dbReference>
<evidence type="ECO:0000313" key="1">
    <source>
        <dbReference type="EMBL" id="MBS4215087.1"/>
    </source>
</evidence>
<reference evidence="1" key="1">
    <citation type="submission" date="2021-05" db="EMBL/GenBank/DDBJ databases">
        <title>Novel Bacillus species.</title>
        <authorList>
            <person name="Liu G."/>
        </authorList>
    </citation>
    <scope>NUCLEOTIDE SEQUENCE</scope>
    <source>
        <strain evidence="1">FJAT-49825</strain>
    </source>
</reference>
<dbReference type="Proteomes" id="UP000679749">
    <property type="component" value="Unassembled WGS sequence"/>
</dbReference>
<dbReference type="SUPFAM" id="SSF56645">
    <property type="entry name" value="Acyl-CoA dehydrogenase NM domain-like"/>
    <property type="match status" value="1"/>
</dbReference>
<proteinExistence type="predicted"/>
<organism evidence="1 2">
    <name type="scientific">Neobacillus rhizophilus</name>
    <dbReference type="NCBI Taxonomy" id="2833579"/>
    <lineage>
        <taxon>Bacteria</taxon>
        <taxon>Bacillati</taxon>
        <taxon>Bacillota</taxon>
        <taxon>Bacilli</taxon>
        <taxon>Bacillales</taxon>
        <taxon>Bacillaceae</taxon>
        <taxon>Neobacillus</taxon>
    </lineage>
</organism>
<dbReference type="PANTHER" id="PTHR43884">
    <property type="entry name" value="ACYL-COA DEHYDROGENASE"/>
    <property type="match status" value="1"/>
</dbReference>
<sequence>MITNKEEVVLKQIIDEYLQPFIRQIDEHAYYPKEFLSSVGKAGFFHPNGLQKEHVNNREMYLIEETAKYCMTSAFTLWCHLAGLASVRLSNNFFINKNLLPLLESGDKLVGTGLSNALKFYAGLETIRLKAERVDGGYIINGSLPSVSNLKDDHWFVILASLNHHQRIMCMIPVKIEGLALESKTNFVGINGSATYSCSLHNVYVPDDWIIAEEADSFIQKVRPTLALYQIPLGIGVSYASLKSMEECYSRDVEVNQHLKPQPKELIEELQCIREKAYKLANTLDLSLIWKEILLTRLEIAKLTLKVVHADMLYSGGQAYLQGSAPFRRLREAYFLVNLSPTIKHLEMIKLGG</sequence>